<feature type="compositionally biased region" description="Basic and acidic residues" evidence="1">
    <location>
        <begin position="54"/>
        <end position="73"/>
    </location>
</feature>
<reference evidence="2 3" key="1">
    <citation type="submission" date="2023-09" db="EMBL/GenBank/DDBJ databases">
        <authorList>
            <person name="Wang M."/>
        </authorList>
    </citation>
    <scope>NUCLEOTIDE SEQUENCE [LARGE SCALE GENOMIC DNA]</scope>
    <source>
        <strain evidence="2">GT-2023</strain>
        <tissue evidence="2">Liver</tissue>
    </source>
</reference>
<keyword evidence="3" id="KW-1185">Reference proteome</keyword>
<dbReference type="EMBL" id="JAYMGO010000023">
    <property type="protein sequence ID" value="KAL1249953.1"/>
    <property type="molecule type" value="Genomic_DNA"/>
</dbReference>
<gene>
    <name evidence="2" type="ORF">QQF64_020958</name>
</gene>
<evidence type="ECO:0000256" key="1">
    <source>
        <dbReference type="SAM" id="MobiDB-lite"/>
    </source>
</evidence>
<evidence type="ECO:0000313" key="3">
    <source>
        <dbReference type="Proteomes" id="UP001558613"/>
    </source>
</evidence>
<feature type="region of interest" description="Disordered" evidence="1">
    <location>
        <begin position="45"/>
        <end position="75"/>
    </location>
</feature>
<dbReference type="Proteomes" id="UP001558613">
    <property type="component" value="Unassembled WGS sequence"/>
</dbReference>
<organism evidence="2 3">
    <name type="scientific">Cirrhinus molitorella</name>
    <name type="common">mud carp</name>
    <dbReference type="NCBI Taxonomy" id="172907"/>
    <lineage>
        <taxon>Eukaryota</taxon>
        <taxon>Metazoa</taxon>
        <taxon>Chordata</taxon>
        <taxon>Craniata</taxon>
        <taxon>Vertebrata</taxon>
        <taxon>Euteleostomi</taxon>
        <taxon>Actinopterygii</taxon>
        <taxon>Neopterygii</taxon>
        <taxon>Teleostei</taxon>
        <taxon>Ostariophysi</taxon>
        <taxon>Cypriniformes</taxon>
        <taxon>Cyprinidae</taxon>
        <taxon>Labeoninae</taxon>
        <taxon>Labeonini</taxon>
        <taxon>Cirrhinus</taxon>
    </lineage>
</organism>
<proteinExistence type="predicted"/>
<name>A0ABR3LAR3_9TELE</name>
<evidence type="ECO:0000313" key="2">
    <source>
        <dbReference type="EMBL" id="KAL1249953.1"/>
    </source>
</evidence>
<comment type="caution">
    <text evidence="2">The sequence shown here is derived from an EMBL/GenBank/DDBJ whole genome shotgun (WGS) entry which is preliminary data.</text>
</comment>
<accession>A0ABR3LAR3</accession>
<sequence>MQMCGISTEFVLDRFLFHWANSQVANQYSYDDICHFYKAPSLAPMSAQRGGGGARDRKREREPENEAGRESEQCHSIQQAMLQSTLHHRRRRHGRLCIIPARPREDRRLTVEQRALCRATRTCLDLRQLCTIDWRVYGYWDRLSSAENPGT</sequence>
<protein>
    <submittedName>
        <fullName evidence="2">Uncharacterized protein</fullName>
    </submittedName>
</protein>